<proteinExistence type="predicted"/>
<evidence type="ECO:0000313" key="1">
    <source>
        <dbReference type="EMBL" id="CDM62912.1"/>
    </source>
</evidence>
<dbReference type="KEGG" id="rhl:LPU83_pLPU83d_1542"/>
<dbReference type="Proteomes" id="UP000019443">
    <property type="component" value="Plasmid pLPU83d"/>
</dbReference>
<sequence length="123" mass="13521">MGHQDVFWTGSSSAHVLRPVAAHGDTMTESYDKVQERGVDNTWTTSVQGVEHLIMVSHPAIYSTIRLEFGPHRATFTADGSTYQVKGKSAAMALMAVHTAMNRLRYGSPEEKADVGQWVTKLS</sequence>
<organism evidence="1 2">
    <name type="scientific">Rhizobium favelukesii</name>
    <dbReference type="NCBI Taxonomy" id="348824"/>
    <lineage>
        <taxon>Bacteria</taxon>
        <taxon>Pseudomonadati</taxon>
        <taxon>Pseudomonadota</taxon>
        <taxon>Alphaproteobacteria</taxon>
        <taxon>Hyphomicrobiales</taxon>
        <taxon>Rhizobiaceae</taxon>
        <taxon>Rhizobium/Agrobacterium group</taxon>
        <taxon>Rhizobium</taxon>
    </lineage>
</organism>
<protein>
    <submittedName>
        <fullName evidence="1">Uncharacterized protein</fullName>
    </submittedName>
</protein>
<dbReference type="EMBL" id="HG916855">
    <property type="protein sequence ID" value="CDM62912.1"/>
    <property type="molecule type" value="Genomic_DNA"/>
</dbReference>
<name>W6RPB9_9HYPH</name>
<keyword evidence="2" id="KW-1185">Reference proteome</keyword>
<evidence type="ECO:0000313" key="2">
    <source>
        <dbReference type="Proteomes" id="UP000019443"/>
    </source>
</evidence>
<reference evidence="1" key="1">
    <citation type="submission" date="2013-11" db="EMBL/GenBank/DDBJ databases">
        <title>Draft genome sequence of the broad-host-range Rhizobium sp. LPU83 strain, a member of the low-genetic diversity Oregon-like Rhizobium sp. group.</title>
        <authorList>
            <person name="Wibberg D."/>
            <person name="Puehler A."/>
            <person name="Schlueter A."/>
        </authorList>
    </citation>
    <scope>NUCLEOTIDE SEQUENCE [LARGE SCALE GENOMIC DNA]</scope>
    <source>
        <strain evidence="1">LPU83</strain>
        <plasmid evidence="1">pLPU83d</plasmid>
    </source>
</reference>
<keyword evidence="1" id="KW-0614">Plasmid</keyword>
<dbReference type="HOGENOM" id="CLU_2013452_0_0_5"/>
<accession>W6RPB9</accession>
<gene>
    <name evidence="1" type="ORF">LPU83_pLPU83d_1542</name>
</gene>
<geneLocation type="plasmid" evidence="1 2">
    <name>pLPU83d</name>
</geneLocation>
<dbReference type="AlphaFoldDB" id="W6RPB9"/>
<dbReference type="PATRIC" id="fig|348824.6.peg.7279"/>